<evidence type="ECO:0000313" key="2">
    <source>
        <dbReference type="Proteomes" id="UP000294847"/>
    </source>
</evidence>
<dbReference type="AlphaFoldDB" id="A0A4P7NI85"/>
<dbReference type="Proteomes" id="UP000294847">
    <property type="component" value="Chromosome 4"/>
</dbReference>
<organism evidence="1 2">
    <name type="scientific">Pyricularia oryzae</name>
    <name type="common">Rice blast fungus</name>
    <name type="synonym">Magnaporthe oryzae</name>
    <dbReference type="NCBI Taxonomy" id="318829"/>
    <lineage>
        <taxon>Eukaryota</taxon>
        <taxon>Fungi</taxon>
        <taxon>Dikarya</taxon>
        <taxon>Ascomycota</taxon>
        <taxon>Pezizomycotina</taxon>
        <taxon>Sordariomycetes</taxon>
        <taxon>Sordariomycetidae</taxon>
        <taxon>Magnaporthales</taxon>
        <taxon>Pyriculariaceae</taxon>
        <taxon>Pyricularia</taxon>
    </lineage>
</organism>
<proteinExistence type="predicted"/>
<name>A0A4P7NI85_PYROR</name>
<gene>
    <name evidence="1" type="ORF">PoMZ_08648</name>
</gene>
<evidence type="ECO:0000313" key="1">
    <source>
        <dbReference type="EMBL" id="QBZ61694.1"/>
    </source>
</evidence>
<dbReference type="EMBL" id="CP034207">
    <property type="protein sequence ID" value="QBZ61694.1"/>
    <property type="molecule type" value="Genomic_DNA"/>
</dbReference>
<protein>
    <submittedName>
        <fullName evidence="1">Uncharacterized protein</fullName>
    </submittedName>
</protein>
<reference evidence="1 2" key="1">
    <citation type="journal article" date="2019" name="Mol. Biol. Evol.">
        <title>Blast fungal genomes show frequent chromosomal changes, gene gains and losses, and effector gene turnover.</title>
        <authorList>
            <person name="Gomez Luciano L.B."/>
            <person name="Jason Tsai I."/>
            <person name="Chuma I."/>
            <person name="Tosa Y."/>
            <person name="Chen Y.H."/>
            <person name="Li J.Y."/>
            <person name="Li M.Y."/>
            <person name="Jade Lu M.Y."/>
            <person name="Nakayashiki H."/>
            <person name="Li W.H."/>
        </authorList>
    </citation>
    <scope>NUCLEOTIDE SEQUENCE [LARGE SCALE GENOMIC DNA]</scope>
    <source>
        <strain evidence="1">MZ5-1-6</strain>
    </source>
</reference>
<accession>A0A4P7NI85</accession>
<sequence length="118" mass="12281">MQFFKIQLFTLLAAVGSMSSSVAPVDSLSFPLTEAAPPAESAAAPAAPAAATDAPGPDYLAPSNTISLGLFGSKIEPKKNATLGIVIKNCEARTTKVECEKIFSGCKWLRASAYCVDK</sequence>